<dbReference type="Pfam" id="PF13936">
    <property type="entry name" value="HTH_38"/>
    <property type="match status" value="1"/>
</dbReference>
<dbReference type="Pfam" id="PF00665">
    <property type="entry name" value="rve"/>
    <property type="match status" value="1"/>
</dbReference>
<organism evidence="3 4">
    <name type="scientific">Nocardioides flavus</name>
    <name type="common">ex Wang et al. 2016</name>
    <dbReference type="NCBI Taxonomy" id="2058780"/>
    <lineage>
        <taxon>Bacteria</taxon>
        <taxon>Bacillati</taxon>
        <taxon>Actinomycetota</taxon>
        <taxon>Actinomycetes</taxon>
        <taxon>Propionibacteriales</taxon>
        <taxon>Nocardioidaceae</taxon>
        <taxon>Nocardioides</taxon>
    </lineage>
</organism>
<dbReference type="InterPro" id="IPR025246">
    <property type="entry name" value="IS30-like_HTH"/>
</dbReference>
<evidence type="ECO:0000259" key="2">
    <source>
        <dbReference type="PROSITE" id="PS50994"/>
    </source>
</evidence>
<dbReference type="Gene3D" id="3.30.420.10">
    <property type="entry name" value="Ribonuclease H-like superfamily/Ribonuclease H"/>
    <property type="match status" value="1"/>
</dbReference>
<keyword evidence="4" id="KW-1185">Reference proteome</keyword>
<proteinExistence type="predicted"/>
<dbReference type="InterPro" id="IPR036388">
    <property type="entry name" value="WH-like_DNA-bd_sf"/>
</dbReference>
<feature type="domain" description="Integrase catalytic" evidence="2">
    <location>
        <begin position="213"/>
        <end position="376"/>
    </location>
</feature>
<dbReference type="NCBIfam" id="NF033563">
    <property type="entry name" value="transpos_IS30"/>
    <property type="match status" value="1"/>
</dbReference>
<keyword evidence="1" id="KW-0233">DNA recombination</keyword>
<evidence type="ECO:0000256" key="1">
    <source>
        <dbReference type="ARBA" id="ARBA00023172"/>
    </source>
</evidence>
<dbReference type="Proteomes" id="UP000597341">
    <property type="component" value="Unassembled WGS sequence"/>
</dbReference>
<dbReference type="PROSITE" id="PS50994">
    <property type="entry name" value="INTEGRASE"/>
    <property type="match status" value="1"/>
</dbReference>
<dbReference type="SUPFAM" id="SSF53098">
    <property type="entry name" value="Ribonuclease H-like"/>
    <property type="match status" value="1"/>
</dbReference>
<comment type="caution">
    <text evidence="3">The sequence shown here is derived from an EMBL/GenBank/DDBJ whole genome shotgun (WGS) entry which is preliminary data.</text>
</comment>
<dbReference type="PANTHER" id="PTHR10948">
    <property type="entry name" value="TRANSPOSASE"/>
    <property type="match status" value="1"/>
</dbReference>
<evidence type="ECO:0000313" key="3">
    <source>
        <dbReference type="EMBL" id="GHE17680.1"/>
    </source>
</evidence>
<evidence type="ECO:0000313" key="4">
    <source>
        <dbReference type="Proteomes" id="UP000597341"/>
    </source>
</evidence>
<dbReference type="EMBL" id="BNAD01000005">
    <property type="protein sequence ID" value="GHE17680.1"/>
    <property type="molecule type" value="Genomic_DNA"/>
</dbReference>
<accession>A0ABQ3HL95</accession>
<dbReference type="InterPro" id="IPR012337">
    <property type="entry name" value="RNaseH-like_sf"/>
</dbReference>
<sequence>MGDCPDPGTPVASDGMADSTGCCNSIVSERLRRVPGVRLTADQRLVIERAYMAGLSQATIAALVGKHPSTISRELRRAGSFGTRSPRVRTARGGGAGYRVKYSAKWSEREAARKARRPKARRLDHAPLRDKVWELLRANWSPEQIAAMLPVLFPRDLRMRVSHETIYQSLFVQTKGELKRELTAHLRTRRQRRKAQTGGAKRVTLGITDDIRISARPAEAEDRAVPGHWEGDLLLGGTGKGAVLTLVERSSRFVLLAPLPGQHRADQARWTLNEMISTLPLELRKSITWDRGSEMAQHARFTIESGIPIYFCDPQSPWQRGTNENTNGLLRQYWPKGADLRRLTMAECDRVALQLNTRPRKTLEWQTPGQALNKRLVATAG</sequence>
<dbReference type="InterPro" id="IPR001584">
    <property type="entry name" value="Integrase_cat-core"/>
</dbReference>
<name>A0ABQ3HL95_9ACTN</name>
<dbReference type="PANTHER" id="PTHR10948:SF23">
    <property type="entry name" value="TRANSPOSASE INSI FOR INSERTION SEQUENCE ELEMENT IS30A-RELATED"/>
    <property type="match status" value="1"/>
</dbReference>
<dbReference type="InterPro" id="IPR036397">
    <property type="entry name" value="RNaseH_sf"/>
</dbReference>
<dbReference type="InterPro" id="IPR051917">
    <property type="entry name" value="Transposase-Integrase"/>
</dbReference>
<dbReference type="Gene3D" id="1.10.10.10">
    <property type="entry name" value="Winged helix-like DNA-binding domain superfamily/Winged helix DNA-binding domain"/>
    <property type="match status" value="1"/>
</dbReference>
<reference evidence="4" key="1">
    <citation type="journal article" date="2019" name="Int. J. Syst. Evol. Microbiol.">
        <title>The Global Catalogue of Microorganisms (GCM) 10K type strain sequencing project: providing services to taxonomists for standard genome sequencing and annotation.</title>
        <authorList>
            <consortium name="The Broad Institute Genomics Platform"/>
            <consortium name="The Broad Institute Genome Sequencing Center for Infectious Disease"/>
            <person name="Wu L."/>
            <person name="Ma J."/>
        </authorList>
    </citation>
    <scope>NUCLEOTIDE SEQUENCE [LARGE SCALE GENOMIC DNA]</scope>
    <source>
        <strain evidence="4">CGMCC 1.12791</strain>
    </source>
</reference>
<dbReference type="InterPro" id="IPR053392">
    <property type="entry name" value="Transposase_IS30-like"/>
</dbReference>
<gene>
    <name evidence="3" type="ORF">GCM10011376_22900</name>
</gene>
<protein>
    <submittedName>
        <fullName evidence="3">IS30 family transposase</fullName>
    </submittedName>
</protein>